<gene>
    <name evidence="1" type="ORF">PAXRUDRAFT_44408</name>
</gene>
<dbReference type="Proteomes" id="UP000054538">
    <property type="component" value="Unassembled WGS sequence"/>
</dbReference>
<dbReference type="EMBL" id="KN825683">
    <property type="protein sequence ID" value="KIK82078.1"/>
    <property type="molecule type" value="Genomic_DNA"/>
</dbReference>
<proteinExistence type="predicted"/>
<feature type="non-terminal residue" evidence="1">
    <location>
        <position position="75"/>
    </location>
</feature>
<organism evidence="1 2">
    <name type="scientific">Paxillus rubicundulus Ve08.2h10</name>
    <dbReference type="NCBI Taxonomy" id="930991"/>
    <lineage>
        <taxon>Eukaryota</taxon>
        <taxon>Fungi</taxon>
        <taxon>Dikarya</taxon>
        <taxon>Basidiomycota</taxon>
        <taxon>Agaricomycotina</taxon>
        <taxon>Agaricomycetes</taxon>
        <taxon>Agaricomycetidae</taxon>
        <taxon>Boletales</taxon>
        <taxon>Paxilineae</taxon>
        <taxon>Paxillaceae</taxon>
        <taxon>Paxillus</taxon>
    </lineage>
</organism>
<reference evidence="2" key="2">
    <citation type="submission" date="2015-01" db="EMBL/GenBank/DDBJ databases">
        <title>Evolutionary Origins and Diversification of the Mycorrhizal Mutualists.</title>
        <authorList>
            <consortium name="DOE Joint Genome Institute"/>
            <consortium name="Mycorrhizal Genomics Consortium"/>
            <person name="Kohler A."/>
            <person name="Kuo A."/>
            <person name="Nagy L.G."/>
            <person name="Floudas D."/>
            <person name="Copeland A."/>
            <person name="Barry K.W."/>
            <person name="Cichocki N."/>
            <person name="Veneault-Fourrey C."/>
            <person name="LaButti K."/>
            <person name="Lindquist E.A."/>
            <person name="Lipzen A."/>
            <person name="Lundell T."/>
            <person name="Morin E."/>
            <person name="Murat C."/>
            <person name="Riley R."/>
            <person name="Ohm R."/>
            <person name="Sun H."/>
            <person name="Tunlid A."/>
            <person name="Henrissat B."/>
            <person name="Grigoriev I.V."/>
            <person name="Hibbett D.S."/>
            <person name="Martin F."/>
        </authorList>
    </citation>
    <scope>NUCLEOTIDE SEQUENCE [LARGE SCALE GENOMIC DNA]</scope>
    <source>
        <strain evidence="2">Ve08.2h10</strain>
    </source>
</reference>
<keyword evidence="2" id="KW-1185">Reference proteome</keyword>
<dbReference type="HOGENOM" id="CLU_2677825_0_0_1"/>
<protein>
    <submittedName>
        <fullName evidence="1">Uncharacterized protein</fullName>
    </submittedName>
</protein>
<name>A0A0D0D1Y9_9AGAM</name>
<reference evidence="1 2" key="1">
    <citation type="submission" date="2014-04" db="EMBL/GenBank/DDBJ databases">
        <authorList>
            <consortium name="DOE Joint Genome Institute"/>
            <person name="Kuo A."/>
            <person name="Kohler A."/>
            <person name="Jargeat P."/>
            <person name="Nagy L.G."/>
            <person name="Floudas D."/>
            <person name="Copeland A."/>
            <person name="Barry K.W."/>
            <person name="Cichocki N."/>
            <person name="Veneault-Fourrey C."/>
            <person name="LaButti K."/>
            <person name="Lindquist E.A."/>
            <person name="Lipzen A."/>
            <person name="Lundell T."/>
            <person name="Morin E."/>
            <person name="Murat C."/>
            <person name="Sun H."/>
            <person name="Tunlid A."/>
            <person name="Henrissat B."/>
            <person name="Grigoriev I.V."/>
            <person name="Hibbett D.S."/>
            <person name="Martin F."/>
            <person name="Nordberg H.P."/>
            <person name="Cantor M.N."/>
            <person name="Hua S.X."/>
        </authorList>
    </citation>
    <scope>NUCLEOTIDE SEQUENCE [LARGE SCALE GENOMIC DNA]</scope>
    <source>
        <strain evidence="1 2">Ve08.2h10</strain>
    </source>
</reference>
<feature type="non-terminal residue" evidence="1">
    <location>
        <position position="1"/>
    </location>
</feature>
<evidence type="ECO:0000313" key="2">
    <source>
        <dbReference type="Proteomes" id="UP000054538"/>
    </source>
</evidence>
<accession>A0A0D0D1Y9</accession>
<evidence type="ECO:0000313" key="1">
    <source>
        <dbReference type="EMBL" id="KIK82078.1"/>
    </source>
</evidence>
<dbReference type="AlphaFoldDB" id="A0A0D0D1Y9"/>
<sequence>PIIYMHIHIMHSIVSSQYLPQTDASHQVSAWARPLGKTAAHYLAAHGYGISDVDTIIQLCRQATSREQFVMLLAA</sequence>
<dbReference type="InParanoid" id="A0A0D0D1Y9"/>